<keyword evidence="6" id="KW-0862">Zinc</keyword>
<dbReference type="GeneTree" id="ENSGT00940000176158"/>
<dbReference type="Pfam" id="PF10601">
    <property type="entry name" value="zf-LITAF-like"/>
    <property type="match status" value="1"/>
</dbReference>
<keyword evidence="9" id="KW-1133">Transmembrane helix</keyword>
<keyword evidence="5" id="KW-0479">Metal-binding</keyword>
<dbReference type="GO" id="GO:0008270">
    <property type="term" value="F:zinc ion binding"/>
    <property type="evidence" value="ECO:0007669"/>
    <property type="project" value="TreeGrafter"/>
</dbReference>
<dbReference type="GO" id="GO:0098560">
    <property type="term" value="C:cytoplasmic side of late endosome membrane"/>
    <property type="evidence" value="ECO:0007669"/>
    <property type="project" value="TreeGrafter"/>
</dbReference>
<dbReference type="SMART" id="SM00714">
    <property type="entry name" value="LITAF"/>
    <property type="match status" value="1"/>
</dbReference>
<comment type="subcellular location">
    <subcellularLocation>
        <location evidence="1">Endosome membrane</location>
        <topology evidence="1">Peripheral membrane protein</topology>
        <orientation evidence="1">Cytoplasmic side</orientation>
    </subcellularLocation>
    <subcellularLocation>
        <location evidence="2">Late endosome membrane</location>
    </subcellularLocation>
    <subcellularLocation>
        <location evidence="3">Lysosome membrane</location>
        <topology evidence="3">Peripheral membrane protein</topology>
        <orientation evidence="3">Cytoplasmic side</orientation>
    </subcellularLocation>
</comment>
<proteinExistence type="inferred from homology"/>
<dbReference type="InterPro" id="IPR006629">
    <property type="entry name" value="LITAF"/>
</dbReference>
<evidence type="ECO:0000256" key="7">
    <source>
        <dbReference type="ARBA" id="ARBA00023136"/>
    </source>
</evidence>
<evidence type="ECO:0000313" key="12">
    <source>
        <dbReference type="Proteomes" id="UP000694383"/>
    </source>
</evidence>
<evidence type="ECO:0000256" key="4">
    <source>
        <dbReference type="ARBA" id="ARBA00005975"/>
    </source>
</evidence>
<keyword evidence="7 9" id="KW-0472">Membrane</keyword>
<dbReference type="Proteomes" id="UP000694383">
    <property type="component" value="Unplaced"/>
</dbReference>
<evidence type="ECO:0000256" key="6">
    <source>
        <dbReference type="ARBA" id="ARBA00022833"/>
    </source>
</evidence>
<name>A0A8C7XD55_9TELE</name>
<feature type="compositionally biased region" description="Pro residues" evidence="8">
    <location>
        <begin position="21"/>
        <end position="37"/>
    </location>
</feature>
<evidence type="ECO:0000313" key="11">
    <source>
        <dbReference type="Ensembl" id="ENSOSIP00000011805.1"/>
    </source>
</evidence>
<keyword evidence="12" id="KW-1185">Reference proteome</keyword>
<dbReference type="Ensembl" id="ENSOSIT00000012525.1">
    <property type="protein sequence ID" value="ENSOSIP00000011805.1"/>
    <property type="gene ID" value="ENSOSIG00000007009.1"/>
</dbReference>
<organism evidence="11 12">
    <name type="scientific">Oryzias sinensis</name>
    <name type="common">Chinese medaka</name>
    <dbReference type="NCBI Taxonomy" id="183150"/>
    <lineage>
        <taxon>Eukaryota</taxon>
        <taxon>Metazoa</taxon>
        <taxon>Chordata</taxon>
        <taxon>Craniata</taxon>
        <taxon>Vertebrata</taxon>
        <taxon>Euteleostomi</taxon>
        <taxon>Actinopterygii</taxon>
        <taxon>Neopterygii</taxon>
        <taxon>Teleostei</taxon>
        <taxon>Neoteleostei</taxon>
        <taxon>Acanthomorphata</taxon>
        <taxon>Ovalentaria</taxon>
        <taxon>Atherinomorphae</taxon>
        <taxon>Beloniformes</taxon>
        <taxon>Adrianichthyidae</taxon>
        <taxon>Oryziinae</taxon>
        <taxon>Oryzias</taxon>
    </lineage>
</organism>
<reference evidence="11" key="1">
    <citation type="submission" date="2025-08" db="UniProtKB">
        <authorList>
            <consortium name="Ensembl"/>
        </authorList>
    </citation>
    <scope>IDENTIFICATION</scope>
</reference>
<evidence type="ECO:0000256" key="2">
    <source>
        <dbReference type="ARBA" id="ARBA00004414"/>
    </source>
</evidence>
<dbReference type="PANTHER" id="PTHR23292">
    <property type="entry name" value="LIPOPOLYSACCHARIDE-INDUCED TUMOR NECROSIS FACTOR-ALPHA FACTOR"/>
    <property type="match status" value="1"/>
</dbReference>
<evidence type="ECO:0000256" key="9">
    <source>
        <dbReference type="SAM" id="Phobius"/>
    </source>
</evidence>
<dbReference type="PROSITE" id="PS51837">
    <property type="entry name" value="LITAF"/>
    <property type="match status" value="1"/>
</dbReference>
<protein>
    <recommendedName>
        <fullName evidence="10">LITAF domain-containing protein</fullName>
    </recommendedName>
</protein>
<comment type="similarity">
    <text evidence="4">Belongs to the CDIP1/LITAF family.</text>
</comment>
<dbReference type="AlphaFoldDB" id="A0A8C7XD55"/>
<evidence type="ECO:0000256" key="1">
    <source>
        <dbReference type="ARBA" id="ARBA00004125"/>
    </source>
</evidence>
<dbReference type="GO" id="GO:0098574">
    <property type="term" value="C:cytoplasmic side of lysosomal membrane"/>
    <property type="evidence" value="ECO:0007669"/>
    <property type="project" value="TreeGrafter"/>
</dbReference>
<dbReference type="InterPro" id="IPR037519">
    <property type="entry name" value="LITAF_fam"/>
</dbReference>
<accession>A0A8C7XD55</accession>
<evidence type="ECO:0000256" key="3">
    <source>
        <dbReference type="ARBA" id="ARBA00004630"/>
    </source>
</evidence>
<reference evidence="11" key="2">
    <citation type="submission" date="2025-09" db="UniProtKB">
        <authorList>
            <consortium name="Ensembl"/>
        </authorList>
    </citation>
    <scope>IDENTIFICATION</scope>
</reference>
<dbReference type="GO" id="GO:0005634">
    <property type="term" value="C:nucleus"/>
    <property type="evidence" value="ECO:0007669"/>
    <property type="project" value="TreeGrafter"/>
</dbReference>
<feature type="transmembrane region" description="Helical" evidence="9">
    <location>
        <begin position="100"/>
        <end position="121"/>
    </location>
</feature>
<feature type="region of interest" description="Disordered" evidence="8">
    <location>
        <begin position="20"/>
        <end position="43"/>
    </location>
</feature>
<evidence type="ECO:0000259" key="10">
    <source>
        <dbReference type="PROSITE" id="PS51837"/>
    </source>
</evidence>
<evidence type="ECO:0000256" key="5">
    <source>
        <dbReference type="ARBA" id="ARBA00022723"/>
    </source>
</evidence>
<sequence length="143" mass="15503">MEPPSYEEISQQPRALVIPVSNPPAYTPPSPSTPPPAYGDAGKTLFGVRRTEGQTVAVVSQPSPVPIIVSCLRESPGLVVCPHCQELVTTKVKHVAGKQAWGICMTLTLLFCGFCLIPFAVPHCQDVAHFCPGCKKEIYIFER</sequence>
<feature type="domain" description="LITAF" evidence="10">
    <location>
        <begin position="61"/>
        <end position="143"/>
    </location>
</feature>
<keyword evidence="9" id="KW-0812">Transmembrane</keyword>
<evidence type="ECO:0000256" key="8">
    <source>
        <dbReference type="SAM" id="MobiDB-lite"/>
    </source>
</evidence>
<dbReference type="PANTHER" id="PTHR23292:SF45">
    <property type="entry name" value="LIPOPOLYSACCHARIDE-INDUCED TUMOR NECROSIS FACTOR-ALPHA FACTOR HOMOLOG"/>
    <property type="match status" value="1"/>
</dbReference>